<feature type="signal peptide" evidence="4">
    <location>
        <begin position="1"/>
        <end position="20"/>
    </location>
</feature>
<dbReference type="AlphaFoldDB" id="A0A1V9EPH4"/>
<evidence type="ECO:0000313" key="5">
    <source>
        <dbReference type="EMBL" id="OQP48063.1"/>
    </source>
</evidence>
<evidence type="ECO:0000256" key="3">
    <source>
        <dbReference type="ARBA" id="ARBA00023237"/>
    </source>
</evidence>
<dbReference type="Gene3D" id="2.40.170.20">
    <property type="entry name" value="TonB-dependent receptor, beta-barrel domain"/>
    <property type="match status" value="1"/>
</dbReference>
<organism evidence="5 6">
    <name type="scientific">Niastella yeongjuensis</name>
    <dbReference type="NCBI Taxonomy" id="354355"/>
    <lineage>
        <taxon>Bacteria</taxon>
        <taxon>Pseudomonadati</taxon>
        <taxon>Bacteroidota</taxon>
        <taxon>Chitinophagia</taxon>
        <taxon>Chitinophagales</taxon>
        <taxon>Chitinophagaceae</taxon>
        <taxon>Niastella</taxon>
    </lineage>
</organism>
<dbReference type="OrthoDB" id="629255at2"/>
<evidence type="ECO:0008006" key="7">
    <source>
        <dbReference type="Google" id="ProtNLM"/>
    </source>
</evidence>
<dbReference type="GO" id="GO:0009279">
    <property type="term" value="C:cell outer membrane"/>
    <property type="evidence" value="ECO:0007669"/>
    <property type="project" value="UniProtKB-SubCell"/>
</dbReference>
<dbReference type="Gene3D" id="2.170.130.10">
    <property type="entry name" value="TonB-dependent receptor, plug domain"/>
    <property type="match status" value="1"/>
</dbReference>
<gene>
    <name evidence="5" type="ORF">A4H97_29975</name>
</gene>
<accession>A0A1V9EPH4</accession>
<dbReference type="SUPFAM" id="SSF56935">
    <property type="entry name" value="Porins"/>
    <property type="match status" value="1"/>
</dbReference>
<dbReference type="RefSeq" id="WP_081200601.1">
    <property type="nucleotide sequence ID" value="NZ_FOCZ01000004.1"/>
</dbReference>
<protein>
    <recommendedName>
        <fullName evidence="7">TonB-dependent receptor plug domain-containing protein</fullName>
    </recommendedName>
</protein>
<comment type="subcellular location">
    <subcellularLocation>
        <location evidence="1">Cell outer membrane</location>
    </subcellularLocation>
</comment>
<feature type="chain" id="PRO_5010730682" description="TonB-dependent receptor plug domain-containing protein" evidence="4">
    <location>
        <begin position="21"/>
        <end position="1144"/>
    </location>
</feature>
<evidence type="ECO:0000313" key="6">
    <source>
        <dbReference type="Proteomes" id="UP000192610"/>
    </source>
</evidence>
<evidence type="ECO:0000256" key="4">
    <source>
        <dbReference type="SAM" id="SignalP"/>
    </source>
</evidence>
<dbReference type="EMBL" id="LVXG01000018">
    <property type="protein sequence ID" value="OQP48063.1"/>
    <property type="molecule type" value="Genomic_DNA"/>
</dbReference>
<keyword evidence="3" id="KW-0998">Cell outer membrane</keyword>
<dbReference type="InterPro" id="IPR036942">
    <property type="entry name" value="Beta-barrel_TonB_sf"/>
</dbReference>
<comment type="caution">
    <text evidence="5">The sequence shown here is derived from an EMBL/GenBank/DDBJ whole genome shotgun (WGS) entry which is preliminary data.</text>
</comment>
<reference evidence="6" key="1">
    <citation type="submission" date="2016-04" db="EMBL/GenBank/DDBJ databases">
        <authorList>
            <person name="Chen L."/>
            <person name="Zhuang W."/>
            <person name="Wang G."/>
        </authorList>
    </citation>
    <scope>NUCLEOTIDE SEQUENCE [LARGE SCALE GENOMIC DNA]</scope>
    <source>
        <strain evidence="6">17621</strain>
    </source>
</reference>
<dbReference type="STRING" id="354355.SAMN05660816_02396"/>
<proteinExistence type="predicted"/>
<keyword evidence="2" id="KW-0472">Membrane</keyword>
<keyword evidence="4" id="KW-0732">Signal</keyword>
<dbReference type="InterPro" id="IPR037066">
    <property type="entry name" value="Plug_dom_sf"/>
</dbReference>
<evidence type="ECO:0000256" key="1">
    <source>
        <dbReference type="ARBA" id="ARBA00004442"/>
    </source>
</evidence>
<name>A0A1V9EPH4_9BACT</name>
<keyword evidence="6" id="KW-1185">Reference proteome</keyword>
<evidence type="ECO:0000256" key="2">
    <source>
        <dbReference type="ARBA" id="ARBA00023136"/>
    </source>
</evidence>
<sequence length="1144" mass="128872">MKITRTLVVALLLITASVQGQKITYNGDSVEVASIFQIITDQTGFGFIPKSGALNGAKKVNIHVKDKHFLKFLTENLCKDQPFNYYLSNSKSIVLYPRESPETIQESNEPESYGGQFVDDNGKGVENISIVNLKNQQVVNCNSQGKFLLQHVSPGNVFKFSGPEIEPGYFTLTSSKEIKIGVKYAEKFTSLDSVVISTGIINIAKKDIGSINELPSKTLQQRPIPDIYKRMEGFTPGLLLTVNQHPNTYQPKKVSIGGRTTLFSGADPLIVLNGFPFLGRLEDINPDDIETTNFLRDASTTTLWGALSGNSVIVANTKPLKFNQRTTITFNAYVRTSSEPDVFAKDMLPPADRFTVDSFLARSGYYNAFIRNPAHPYVPEAALYILNNTLSDANRMNLRQLDVRNDMEKYFYRHANDKHLALQVSGGKNKNAYLFSAGFDHALPALQFSKTQRLNLSFNYITHAIDGMEVTASVATTYNKQHNIDGEPEIPVTYSNLVDESGEPAVQSYKRNKFFIDSAGVDANNRNKLRDWRYRPLNEFRTRNNDKIYTDNRIQLGVKYNKFAFLKGLEAGAYTQYEIVGSKDNDLKDKDGFYVNDLVNSYTQVNGSSVERPIPVGDILDYSQTNLKTFNIRAQLSYAKNSRNSTFNILLGSDRIVTRGKYSARRIYDYTKDMAEGQGNLNYQILYRQYYFPASSLYIPYLNDAKRTVSNNISYYATSNFQLKGKYHASVSARTDQSNIYGSNTNWRLNPFGAVAAAWDISEERFFHRRLFDSLKLRTSIGLSGNPPLGVSAVQTISKAIKNENGDVFADINNPSLPNLKWETVMTYNLGLGFSLGKQILTGTIDYYYKKSTDVVDNKTVDPTVGLASIMANAASMASHNIDVVLSTKNINNKLFSWYTKFLFSYLKEFVIQTDTTLQPAWVYCDQTRFSAVPNRPIYGIYSFPSTGLDNAGDPVSKTGDKDYQSITTHPGPGTLNYKGSSTPSLFGSVTNEFSWQQIALSITFIYKLNYYYRKPSVNYTGLFNGTDPGSPDFANRWQKPGDENRTSVPRMQFPGNNFRDFFYIYSDQLVKRADFIRLNNIYMSYNLPEKVLTKLYLSQATLYTHCDNAGIVWRATKSNYDPDNLAGYPQPTVFTFGFRGTFK</sequence>
<dbReference type="Proteomes" id="UP000192610">
    <property type="component" value="Unassembled WGS sequence"/>
</dbReference>